<keyword evidence="1" id="KW-0812">Transmembrane</keyword>
<evidence type="ECO:0000256" key="1">
    <source>
        <dbReference type="SAM" id="Phobius"/>
    </source>
</evidence>
<keyword evidence="3" id="KW-1185">Reference proteome</keyword>
<comment type="caution">
    <text evidence="2">The sequence shown here is derived from an EMBL/GenBank/DDBJ whole genome shotgun (WGS) entry which is preliminary data.</text>
</comment>
<sequence length="103" mass="11186">MSAATDVPHRQRGDRAVRIKAAAPDRDAKLRASNVALFTCLTLFLLFLANLLAGRFAGGAGFVQRFQLSPVMEFLLLFAVAVSFVVAALLREAAEKKDDDVVH</sequence>
<gene>
    <name evidence="2" type="ORF">HND93_04550</name>
</gene>
<feature type="transmembrane region" description="Helical" evidence="1">
    <location>
        <begin position="35"/>
        <end position="54"/>
    </location>
</feature>
<keyword evidence="1" id="KW-1133">Transmembrane helix</keyword>
<accession>A0ABX2T4F2</accession>
<evidence type="ECO:0000313" key="2">
    <source>
        <dbReference type="EMBL" id="NYZ18972.1"/>
    </source>
</evidence>
<name>A0ABX2T4F2_9PROT</name>
<dbReference type="Proteomes" id="UP000584642">
    <property type="component" value="Unassembled WGS sequence"/>
</dbReference>
<reference evidence="2 3" key="1">
    <citation type="submission" date="2020-05" db="EMBL/GenBank/DDBJ databases">
        <title>Azospirillum oleiclasticum sp. nov, a nitrogen-fixing and heavy crude oil-emulsifying bacterium isolated from the crude oil of Yumen Oilfield.</title>
        <authorList>
            <person name="Wu D."/>
            <person name="Cai M."/>
            <person name="Zhang X."/>
        </authorList>
    </citation>
    <scope>NUCLEOTIDE SEQUENCE [LARGE SCALE GENOMIC DNA]</scope>
    <source>
        <strain evidence="2 3">ROY-1-1-2</strain>
    </source>
</reference>
<dbReference type="RefSeq" id="WP_180280663.1">
    <property type="nucleotide sequence ID" value="NZ_JABFDB010000001.1"/>
</dbReference>
<protein>
    <submittedName>
        <fullName evidence="2">Uncharacterized protein</fullName>
    </submittedName>
</protein>
<proteinExistence type="predicted"/>
<feature type="transmembrane region" description="Helical" evidence="1">
    <location>
        <begin position="74"/>
        <end position="90"/>
    </location>
</feature>
<keyword evidence="1" id="KW-0472">Membrane</keyword>
<dbReference type="EMBL" id="JABFDB010000001">
    <property type="protein sequence ID" value="NYZ18972.1"/>
    <property type="molecule type" value="Genomic_DNA"/>
</dbReference>
<organism evidence="2 3">
    <name type="scientific">Azospirillum oleiclasticum</name>
    <dbReference type="NCBI Taxonomy" id="2735135"/>
    <lineage>
        <taxon>Bacteria</taxon>
        <taxon>Pseudomonadati</taxon>
        <taxon>Pseudomonadota</taxon>
        <taxon>Alphaproteobacteria</taxon>
        <taxon>Rhodospirillales</taxon>
        <taxon>Azospirillaceae</taxon>
        <taxon>Azospirillum</taxon>
    </lineage>
</organism>
<evidence type="ECO:0000313" key="3">
    <source>
        <dbReference type="Proteomes" id="UP000584642"/>
    </source>
</evidence>